<keyword evidence="1" id="KW-0472">Membrane</keyword>
<dbReference type="Pfam" id="PF07584">
    <property type="entry name" value="BatA"/>
    <property type="match status" value="1"/>
</dbReference>
<feature type="domain" description="Aerotolerance regulator N-terminal" evidence="2">
    <location>
        <begin position="1"/>
        <end position="77"/>
    </location>
</feature>
<keyword evidence="4" id="KW-1185">Reference proteome</keyword>
<keyword evidence="1" id="KW-0812">Transmembrane</keyword>
<evidence type="ECO:0000259" key="2">
    <source>
        <dbReference type="Pfam" id="PF07584"/>
    </source>
</evidence>
<dbReference type="Proteomes" id="UP000184465">
    <property type="component" value="Unassembled WGS sequence"/>
</dbReference>
<feature type="transmembrane region" description="Helical" evidence="1">
    <location>
        <begin position="6"/>
        <end position="23"/>
    </location>
</feature>
<reference evidence="3 4" key="1">
    <citation type="submission" date="2016-11" db="EMBL/GenBank/DDBJ databases">
        <authorList>
            <person name="Jaros S."/>
            <person name="Januszkiewicz K."/>
            <person name="Wedrychowicz H."/>
        </authorList>
    </citation>
    <scope>NUCLEOTIDE SEQUENCE [LARGE SCALE GENOMIC DNA]</scope>
    <source>
        <strain evidence="3 4">DSM 15212</strain>
    </source>
</reference>
<proteinExistence type="predicted"/>
<feature type="transmembrane region" description="Helical" evidence="1">
    <location>
        <begin position="545"/>
        <end position="564"/>
    </location>
</feature>
<dbReference type="OrthoDB" id="9780136at2"/>
<dbReference type="PANTHER" id="PTHR37464:SF1">
    <property type="entry name" value="BLL2463 PROTEIN"/>
    <property type="match status" value="1"/>
</dbReference>
<keyword evidence="1" id="KW-1133">Transmembrane helix</keyword>
<dbReference type="RefSeq" id="WP_073148401.1">
    <property type="nucleotide sequence ID" value="NZ_FRAG01000013.1"/>
</dbReference>
<evidence type="ECO:0000313" key="4">
    <source>
        <dbReference type="Proteomes" id="UP000184465"/>
    </source>
</evidence>
<protein>
    <submittedName>
        <fullName evidence="3">Aerotolerance regulator N-terminal</fullName>
    </submittedName>
</protein>
<dbReference type="InterPro" id="IPR024163">
    <property type="entry name" value="Aerotolerance_reg_N"/>
</dbReference>
<evidence type="ECO:0000313" key="3">
    <source>
        <dbReference type="EMBL" id="SHJ87615.1"/>
    </source>
</evidence>
<dbReference type="PANTHER" id="PTHR37464">
    <property type="entry name" value="BLL2463 PROTEIN"/>
    <property type="match status" value="1"/>
</dbReference>
<evidence type="ECO:0000256" key="1">
    <source>
        <dbReference type="SAM" id="Phobius"/>
    </source>
</evidence>
<gene>
    <name evidence="3" type="ORF">SAMN02745912_01438</name>
</gene>
<dbReference type="STRING" id="1121301.SAMN02745912_01438"/>
<feature type="transmembrane region" description="Helical" evidence="1">
    <location>
        <begin position="57"/>
        <end position="74"/>
    </location>
</feature>
<sequence>MSLLYPLGLLLSLLLPIIVILHFKKRQAVEIKISNIGLWDEVIKEVQGIRYKKINRYLLLLIQLLIGGLIVIAFSRPVRLEPFKGQKLTIALDCSITMQAVENGKSRFDMAKEEIKKYIEEIDDDVLIDLIALKSNSEIVIENGRKRDVKDKIKNIKCTYECLDTEKANKVLSLKPNLSLVFSDKKLPFGDRNIKIGGEFKNIGIISGKYDYYSNTALFSIKNYDKKENSFVVELKDEQGRKDMQKLEVKGDEIANLSWSKVWEDSTVLCMSILEKDMLKEDNCFFLPIGNQYKYRVLMVGENYFLKKVILSIPYIDVEFENDYIVKNDYDLYIINTKLSEDKVPKGDNIWFLNPDDSILDGAIKESGRIEISNDSFSDDLDLVNTYVENIPIVKDLEEMETILKVSGKPVMGFKETEDSKKIYSTIDFNKTNLPLQPDFPILIENLIKWFLSEKRKIYELGDKVYVKEEDLSLITPSGIKEKISSKSVALKEIGVYKLVKEDKVVKNFFVNPSKEVISDYKAEDSKTVYKDDCLYLKNIKRFDFRNIIISILLLLLIVEWEVYRRDVKLR</sequence>
<accession>A0A1M6MVU1</accession>
<dbReference type="EMBL" id="FRAG01000013">
    <property type="protein sequence ID" value="SHJ87615.1"/>
    <property type="molecule type" value="Genomic_DNA"/>
</dbReference>
<organism evidence="3 4">
    <name type="scientific">Paramaledivibacter caminithermalis (strain DSM 15212 / CIP 107654 / DViRD3)</name>
    <name type="common">Clostridium caminithermale</name>
    <dbReference type="NCBI Taxonomy" id="1121301"/>
    <lineage>
        <taxon>Bacteria</taxon>
        <taxon>Bacillati</taxon>
        <taxon>Bacillota</taxon>
        <taxon>Clostridia</taxon>
        <taxon>Peptostreptococcales</taxon>
        <taxon>Caminicellaceae</taxon>
        <taxon>Paramaledivibacter</taxon>
    </lineage>
</organism>
<name>A0A1M6MVU1_PARC5</name>
<dbReference type="AlphaFoldDB" id="A0A1M6MVU1"/>